<dbReference type="InterPro" id="IPR014895">
    <property type="entry name" value="Alginate_lyase_2"/>
</dbReference>
<dbReference type="EMBL" id="KV460256">
    <property type="protein sequence ID" value="OBT93257.1"/>
    <property type="molecule type" value="Genomic_DNA"/>
</dbReference>
<dbReference type="OrthoDB" id="77013at2759"/>
<accession>A0A1B8GBU1</accession>
<dbReference type="GeneID" id="28842223"/>
<gene>
    <name evidence="3" type="ORF">VE01_08837</name>
</gene>
<feature type="chain" id="PRO_5008608425" description="Alginate lyase 2 domain-containing protein" evidence="1">
    <location>
        <begin position="26"/>
        <end position="252"/>
    </location>
</feature>
<dbReference type="Proteomes" id="UP000091956">
    <property type="component" value="Unassembled WGS sequence"/>
</dbReference>
<evidence type="ECO:0000313" key="3">
    <source>
        <dbReference type="EMBL" id="OBT93257.1"/>
    </source>
</evidence>
<organism evidence="3 4">
    <name type="scientific">Pseudogymnoascus verrucosus</name>
    <dbReference type="NCBI Taxonomy" id="342668"/>
    <lineage>
        <taxon>Eukaryota</taxon>
        <taxon>Fungi</taxon>
        <taxon>Dikarya</taxon>
        <taxon>Ascomycota</taxon>
        <taxon>Pezizomycotina</taxon>
        <taxon>Leotiomycetes</taxon>
        <taxon>Thelebolales</taxon>
        <taxon>Thelebolaceae</taxon>
        <taxon>Pseudogymnoascus</taxon>
    </lineage>
</organism>
<name>A0A1B8GBU1_9PEZI</name>
<dbReference type="Gene3D" id="2.60.120.200">
    <property type="match status" value="1"/>
</dbReference>
<protein>
    <recommendedName>
        <fullName evidence="2">Alginate lyase 2 domain-containing protein</fullName>
    </recommendedName>
</protein>
<evidence type="ECO:0000313" key="4">
    <source>
        <dbReference type="Proteomes" id="UP000091956"/>
    </source>
</evidence>
<dbReference type="RefSeq" id="XP_018126990.1">
    <property type="nucleotide sequence ID" value="XM_018278256.2"/>
</dbReference>
<reference evidence="4" key="2">
    <citation type="journal article" date="2018" name="Nat. Commun.">
        <title>Extreme sensitivity to ultraviolet light in the fungal pathogen causing white-nose syndrome of bats.</title>
        <authorList>
            <person name="Palmer J.M."/>
            <person name="Drees K.P."/>
            <person name="Foster J.T."/>
            <person name="Lindner D.L."/>
        </authorList>
    </citation>
    <scope>NUCLEOTIDE SEQUENCE [LARGE SCALE GENOMIC DNA]</scope>
    <source>
        <strain evidence="4">UAMH 10579</strain>
    </source>
</reference>
<dbReference type="SUPFAM" id="SSF49899">
    <property type="entry name" value="Concanavalin A-like lectins/glucanases"/>
    <property type="match status" value="1"/>
</dbReference>
<dbReference type="AlphaFoldDB" id="A0A1B8GBU1"/>
<evidence type="ECO:0000256" key="1">
    <source>
        <dbReference type="SAM" id="SignalP"/>
    </source>
</evidence>
<reference evidence="3 4" key="1">
    <citation type="submission" date="2016-03" db="EMBL/GenBank/DDBJ databases">
        <title>Comparative genomics of Pseudogymnoascus destructans, the fungus causing white-nose syndrome of bats.</title>
        <authorList>
            <person name="Palmer J.M."/>
            <person name="Drees K.P."/>
            <person name="Foster J.T."/>
            <person name="Lindner D.L."/>
        </authorList>
    </citation>
    <scope>NUCLEOTIDE SEQUENCE [LARGE SCALE GENOMIC DNA]</scope>
    <source>
        <strain evidence="3 4">UAMH 10579</strain>
    </source>
</reference>
<keyword evidence="4" id="KW-1185">Reference proteome</keyword>
<feature type="domain" description="Alginate lyase 2" evidence="2">
    <location>
        <begin position="35"/>
        <end position="251"/>
    </location>
</feature>
<dbReference type="Pfam" id="PF08787">
    <property type="entry name" value="Alginate_lyase2"/>
    <property type="match status" value="1"/>
</dbReference>
<proteinExistence type="predicted"/>
<sequence length="252" mass="26029">MTPKSTFASLLLLPAAVLAVPAALADPKCAPGGNFDLSFWSLQLPTGSSFTTIKSADLQGCNGYTDSNFSTDKSSGAIVLVAPGNPDLTGCTTSSGSVHCRTELREVVSATGKNAAWSPKNTNTLTVSMTVVAADDGSHGTAIGQVFAADASKPLAEMYYSRQGEIVVGVKPDANSGQIVTKVGTVAVGTKFEYKLDYSKDVLTVTINGKATKLDTGGNWAPTCYFKTGNYNQGKSAASSKVVISAIKVSHS</sequence>
<keyword evidence="1" id="KW-0732">Signal</keyword>
<evidence type="ECO:0000259" key="2">
    <source>
        <dbReference type="Pfam" id="PF08787"/>
    </source>
</evidence>
<feature type="signal peptide" evidence="1">
    <location>
        <begin position="1"/>
        <end position="25"/>
    </location>
</feature>
<dbReference type="InterPro" id="IPR013320">
    <property type="entry name" value="ConA-like_dom_sf"/>
</dbReference>